<dbReference type="InterPro" id="IPR042231">
    <property type="entry name" value="Cho/carn_acyl_trans_2"/>
</dbReference>
<dbReference type="InterPro" id="IPR039551">
    <property type="entry name" value="Cho/carn_acyl_trans"/>
</dbReference>
<dbReference type="InterPro" id="IPR000542">
    <property type="entry name" value="Carn_acyl_trans"/>
</dbReference>
<dbReference type="PANTHER" id="PTHR22589:SF104">
    <property type="entry name" value="CHOLINE_CARNITINE ACYLTRANSFERASE DOMAIN-CONTAINING PROTEIN"/>
    <property type="match status" value="1"/>
</dbReference>
<dbReference type="Pfam" id="PF00755">
    <property type="entry name" value="Carn_acyltransf"/>
    <property type="match status" value="1"/>
</dbReference>
<sequence length="141" mass="16322">MLRKLPSVSGVNKESLSFIESALEVIFLDDGETGYDENNPRFYDREYELALTGDGYKLWCDKPSVYIFTKNGRFMCNAEHSVVDAMIYVHVREYLKYHEAFEKPYGPDGNCTGDVQVVPKPERLCWQLDSEVRDLKKKPLL</sequence>
<dbReference type="Proteomes" id="UP000270094">
    <property type="component" value="Unassembled WGS sequence"/>
</dbReference>
<dbReference type="GO" id="GO:0006631">
    <property type="term" value="P:fatty acid metabolic process"/>
    <property type="evidence" value="ECO:0007669"/>
    <property type="project" value="TreeGrafter"/>
</dbReference>
<organism evidence="4 5">
    <name type="scientific">Strongylus vulgaris</name>
    <name type="common">Blood worm</name>
    <dbReference type="NCBI Taxonomy" id="40348"/>
    <lineage>
        <taxon>Eukaryota</taxon>
        <taxon>Metazoa</taxon>
        <taxon>Ecdysozoa</taxon>
        <taxon>Nematoda</taxon>
        <taxon>Chromadorea</taxon>
        <taxon>Rhabditida</taxon>
        <taxon>Rhabditina</taxon>
        <taxon>Rhabditomorpha</taxon>
        <taxon>Strongyloidea</taxon>
        <taxon>Strongylidae</taxon>
        <taxon>Strongylus</taxon>
    </lineage>
</organism>
<keyword evidence="1" id="KW-0012">Acyltransferase</keyword>
<dbReference type="GO" id="GO:0004095">
    <property type="term" value="F:carnitine O-palmitoyltransferase activity"/>
    <property type="evidence" value="ECO:0007669"/>
    <property type="project" value="TreeGrafter"/>
</dbReference>
<dbReference type="Gene3D" id="3.30.559.70">
    <property type="entry name" value="Choline/Carnitine o-acyltransferase, domain 2"/>
    <property type="match status" value="1"/>
</dbReference>
<dbReference type="EMBL" id="UYYB01135079">
    <property type="protein sequence ID" value="VDM84986.1"/>
    <property type="molecule type" value="Genomic_DNA"/>
</dbReference>
<name>A0A3P7JNM8_STRVU</name>
<dbReference type="GO" id="GO:0005739">
    <property type="term" value="C:mitochondrion"/>
    <property type="evidence" value="ECO:0007669"/>
    <property type="project" value="TreeGrafter"/>
</dbReference>
<evidence type="ECO:0000313" key="5">
    <source>
        <dbReference type="Proteomes" id="UP000270094"/>
    </source>
</evidence>
<dbReference type="PANTHER" id="PTHR22589">
    <property type="entry name" value="CARNITINE O-ACYLTRANSFERASE"/>
    <property type="match status" value="1"/>
</dbReference>
<accession>A0A3P7JNM8</accession>
<keyword evidence="1" id="KW-0808">Transferase</keyword>
<evidence type="ECO:0000256" key="1">
    <source>
        <dbReference type="ARBA" id="ARBA00023315"/>
    </source>
</evidence>
<feature type="active site" description="Proton acceptor" evidence="2">
    <location>
        <position position="80"/>
    </location>
</feature>
<evidence type="ECO:0000313" key="4">
    <source>
        <dbReference type="EMBL" id="VDM84986.1"/>
    </source>
</evidence>
<dbReference type="SUPFAM" id="SSF52777">
    <property type="entry name" value="CoA-dependent acyltransferases"/>
    <property type="match status" value="1"/>
</dbReference>
<dbReference type="GO" id="GO:0009437">
    <property type="term" value="P:carnitine metabolic process"/>
    <property type="evidence" value="ECO:0007669"/>
    <property type="project" value="TreeGrafter"/>
</dbReference>
<dbReference type="AlphaFoldDB" id="A0A3P7JNM8"/>
<dbReference type="OrthoDB" id="240216at2759"/>
<keyword evidence="5" id="KW-1185">Reference proteome</keyword>
<evidence type="ECO:0000256" key="2">
    <source>
        <dbReference type="PIRSR" id="PIRSR600542-1"/>
    </source>
</evidence>
<gene>
    <name evidence="4" type="ORF">SVUK_LOCUS19984</name>
</gene>
<protein>
    <recommendedName>
        <fullName evidence="3">Choline/carnitine acyltransferase domain-containing protein</fullName>
    </recommendedName>
</protein>
<evidence type="ECO:0000259" key="3">
    <source>
        <dbReference type="Pfam" id="PF00755"/>
    </source>
</evidence>
<proteinExistence type="predicted"/>
<feature type="domain" description="Choline/carnitine acyltransferase" evidence="3">
    <location>
        <begin position="5"/>
        <end position="134"/>
    </location>
</feature>
<reference evidence="4 5" key="1">
    <citation type="submission" date="2018-11" db="EMBL/GenBank/DDBJ databases">
        <authorList>
            <consortium name="Pathogen Informatics"/>
        </authorList>
    </citation>
    <scope>NUCLEOTIDE SEQUENCE [LARGE SCALE GENOMIC DNA]</scope>
</reference>